<dbReference type="EC" id="3.4.23.36" evidence="11"/>
<evidence type="ECO:0000256" key="5">
    <source>
        <dbReference type="ARBA" id="ARBA00022750"/>
    </source>
</evidence>
<organism evidence="11 12">
    <name type="scientific">Maccoyibacter intestinihominis</name>
    <dbReference type="NCBI Taxonomy" id="3133499"/>
    <lineage>
        <taxon>Bacteria</taxon>
        <taxon>Bacillati</taxon>
        <taxon>Bacillota</taxon>
        <taxon>Clostridia</taxon>
        <taxon>Lachnospirales</taxon>
        <taxon>Lachnospiraceae</taxon>
        <taxon>Maccoyibacter</taxon>
    </lineage>
</organism>
<dbReference type="Proteomes" id="UP001454489">
    <property type="component" value="Unassembled WGS sequence"/>
</dbReference>
<reference evidence="11 12" key="1">
    <citation type="submission" date="2024-03" db="EMBL/GenBank/DDBJ databases">
        <title>Human intestinal bacterial collection.</title>
        <authorList>
            <person name="Pauvert C."/>
            <person name="Hitch T.C.A."/>
            <person name="Clavel T."/>
        </authorList>
    </citation>
    <scope>NUCLEOTIDE SEQUENCE [LARGE SCALE GENOMIC DNA]</scope>
    <source>
        <strain evidence="11 12">CLA-AA-H185</strain>
    </source>
</reference>
<evidence type="ECO:0000313" key="12">
    <source>
        <dbReference type="Proteomes" id="UP001454489"/>
    </source>
</evidence>
<accession>A0ABV1HBU8</accession>
<evidence type="ECO:0000256" key="1">
    <source>
        <dbReference type="ARBA" id="ARBA00006139"/>
    </source>
</evidence>
<comment type="similarity">
    <text evidence="1 9">Belongs to the peptidase A8 family.</text>
</comment>
<keyword evidence="5" id="KW-0064">Aspartyl protease</keyword>
<dbReference type="PANTHER" id="PTHR33695:SF1">
    <property type="entry name" value="LIPOPROTEIN SIGNAL PEPTIDASE"/>
    <property type="match status" value="1"/>
</dbReference>
<keyword evidence="2" id="KW-1003">Cell membrane</keyword>
<dbReference type="GO" id="GO:0004190">
    <property type="term" value="F:aspartic-type endopeptidase activity"/>
    <property type="evidence" value="ECO:0007669"/>
    <property type="project" value="UniProtKB-EC"/>
</dbReference>
<evidence type="ECO:0000256" key="7">
    <source>
        <dbReference type="ARBA" id="ARBA00022989"/>
    </source>
</evidence>
<dbReference type="PRINTS" id="PR00781">
    <property type="entry name" value="LIPOSIGPTASE"/>
</dbReference>
<protein>
    <submittedName>
        <fullName evidence="11">Signal peptidase II</fullName>
        <ecNumber evidence="11">3.4.23.36</ecNumber>
    </submittedName>
</protein>
<keyword evidence="12" id="KW-1185">Reference proteome</keyword>
<evidence type="ECO:0000256" key="4">
    <source>
        <dbReference type="ARBA" id="ARBA00022692"/>
    </source>
</evidence>
<keyword evidence="4 10" id="KW-0812">Transmembrane</keyword>
<evidence type="ECO:0000313" key="11">
    <source>
        <dbReference type="EMBL" id="MEQ2556945.1"/>
    </source>
</evidence>
<feature type="transmembrane region" description="Helical" evidence="10">
    <location>
        <begin position="127"/>
        <end position="146"/>
    </location>
</feature>
<dbReference type="EMBL" id="JBBMEX010000002">
    <property type="protein sequence ID" value="MEQ2556945.1"/>
    <property type="molecule type" value="Genomic_DNA"/>
</dbReference>
<evidence type="ECO:0000256" key="6">
    <source>
        <dbReference type="ARBA" id="ARBA00022801"/>
    </source>
</evidence>
<dbReference type="Pfam" id="PF01252">
    <property type="entry name" value="Peptidase_A8"/>
    <property type="match status" value="1"/>
</dbReference>
<evidence type="ECO:0000256" key="9">
    <source>
        <dbReference type="RuleBase" id="RU004181"/>
    </source>
</evidence>
<name>A0ABV1HBU8_9FIRM</name>
<dbReference type="RefSeq" id="WP_353529966.1">
    <property type="nucleotide sequence ID" value="NZ_JBBMEX010000002.1"/>
</dbReference>
<keyword evidence="6 11" id="KW-0378">Hydrolase</keyword>
<keyword evidence="7 10" id="KW-1133">Transmembrane helix</keyword>
<evidence type="ECO:0000256" key="3">
    <source>
        <dbReference type="ARBA" id="ARBA00022670"/>
    </source>
</evidence>
<sequence length="154" mass="17437">MNYLLGSTAAFLCDYAAKEKVEKTYDEKKQKELFRGKVQIEKYHNKGAALNALEKRPGLMKKLHAGAWFSAAGYLTCLNKHRDHAGMKAGTGLLLAGGLNNLLDRYRRGYVVDYIRLKTSDKRLNKLVFNLSDIYVLVGAVILFITSRLHKDEQ</sequence>
<gene>
    <name evidence="11" type="ORF">WMO43_03490</name>
</gene>
<dbReference type="PANTHER" id="PTHR33695">
    <property type="entry name" value="LIPOPROTEIN SIGNAL PEPTIDASE"/>
    <property type="match status" value="1"/>
</dbReference>
<evidence type="ECO:0000256" key="8">
    <source>
        <dbReference type="ARBA" id="ARBA00023136"/>
    </source>
</evidence>
<keyword evidence="8 10" id="KW-0472">Membrane</keyword>
<dbReference type="InterPro" id="IPR001872">
    <property type="entry name" value="Peptidase_A8"/>
</dbReference>
<proteinExistence type="inferred from homology"/>
<evidence type="ECO:0000256" key="2">
    <source>
        <dbReference type="ARBA" id="ARBA00022475"/>
    </source>
</evidence>
<evidence type="ECO:0000256" key="10">
    <source>
        <dbReference type="SAM" id="Phobius"/>
    </source>
</evidence>
<keyword evidence="3" id="KW-0645">Protease</keyword>
<comment type="caution">
    <text evidence="11">The sequence shown here is derived from an EMBL/GenBank/DDBJ whole genome shotgun (WGS) entry which is preliminary data.</text>
</comment>